<dbReference type="Pfam" id="PF03959">
    <property type="entry name" value="FSH1"/>
    <property type="match status" value="1"/>
</dbReference>
<evidence type="ECO:0000259" key="3">
    <source>
        <dbReference type="Pfam" id="PF03959"/>
    </source>
</evidence>
<dbReference type="GO" id="GO:0044550">
    <property type="term" value="P:secondary metabolite biosynthetic process"/>
    <property type="evidence" value="ECO:0007669"/>
    <property type="project" value="TreeGrafter"/>
</dbReference>
<dbReference type="PANTHER" id="PTHR48070:SF3">
    <property type="entry name" value="ESTERASE DBAE-RELATED"/>
    <property type="match status" value="1"/>
</dbReference>
<dbReference type="GO" id="GO:0016787">
    <property type="term" value="F:hydrolase activity"/>
    <property type="evidence" value="ECO:0007669"/>
    <property type="project" value="UniProtKB-KW"/>
</dbReference>
<dbReference type="PANTHER" id="PTHR48070">
    <property type="entry name" value="ESTERASE OVCA2"/>
    <property type="match status" value="1"/>
</dbReference>
<comment type="similarity">
    <text evidence="1">Belongs to the LovG family.</text>
</comment>
<dbReference type="SUPFAM" id="SSF53474">
    <property type="entry name" value="alpha/beta-Hydrolases"/>
    <property type="match status" value="1"/>
</dbReference>
<dbReference type="Proteomes" id="UP001320420">
    <property type="component" value="Unassembled WGS sequence"/>
</dbReference>
<comment type="caution">
    <text evidence="4">The sequence shown here is derived from an EMBL/GenBank/DDBJ whole genome shotgun (WGS) entry which is preliminary data.</text>
</comment>
<name>A0AAN9YU37_9PEZI</name>
<gene>
    <name evidence="4" type="ORF">SLS62_003647</name>
</gene>
<proteinExistence type="inferred from homology"/>
<dbReference type="EMBL" id="JAKJXP020000021">
    <property type="protein sequence ID" value="KAK7754354.1"/>
    <property type="molecule type" value="Genomic_DNA"/>
</dbReference>
<feature type="domain" description="Serine hydrolase" evidence="3">
    <location>
        <begin position="28"/>
        <end position="272"/>
    </location>
</feature>
<evidence type="ECO:0000313" key="4">
    <source>
        <dbReference type="EMBL" id="KAK7754354.1"/>
    </source>
</evidence>
<keyword evidence="5" id="KW-1185">Reference proteome</keyword>
<protein>
    <recommendedName>
        <fullName evidence="3">Serine hydrolase domain-containing protein</fullName>
    </recommendedName>
</protein>
<dbReference type="GO" id="GO:0005737">
    <property type="term" value="C:cytoplasm"/>
    <property type="evidence" value="ECO:0007669"/>
    <property type="project" value="TreeGrafter"/>
</dbReference>
<dbReference type="GO" id="GO:0005634">
    <property type="term" value="C:nucleus"/>
    <property type="evidence" value="ECO:0007669"/>
    <property type="project" value="TreeGrafter"/>
</dbReference>
<reference evidence="4 5" key="1">
    <citation type="submission" date="2024-02" db="EMBL/GenBank/DDBJ databases">
        <title>De novo assembly and annotation of 12 fungi associated with fruit tree decline syndrome in Ontario, Canada.</title>
        <authorList>
            <person name="Sulman M."/>
            <person name="Ellouze W."/>
            <person name="Ilyukhin E."/>
        </authorList>
    </citation>
    <scope>NUCLEOTIDE SEQUENCE [LARGE SCALE GENOMIC DNA]</scope>
    <source>
        <strain evidence="4 5">M11/M66-122</strain>
    </source>
</reference>
<dbReference type="AlphaFoldDB" id="A0AAN9YU37"/>
<dbReference type="Gene3D" id="3.40.50.1820">
    <property type="entry name" value="alpha/beta hydrolase"/>
    <property type="match status" value="1"/>
</dbReference>
<evidence type="ECO:0000256" key="2">
    <source>
        <dbReference type="ARBA" id="ARBA00022801"/>
    </source>
</evidence>
<keyword evidence="2" id="KW-0378">Hydrolase</keyword>
<dbReference type="InterPro" id="IPR005645">
    <property type="entry name" value="FSH-like_dom"/>
</dbReference>
<organism evidence="4 5">
    <name type="scientific">Diatrype stigma</name>
    <dbReference type="NCBI Taxonomy" id="117547"/>
    <lineage>
        <taxon>Eukaryota</taxon>
        <taxon>Fungi</taxon>
        <taxon>Dikarya</taxon>
        <taxon>Ascomycota</taxon>
        <taxon>Pezizomycotina</taxon>
        <taxon>Sordariomycetes</taxon>
        <taxon>Xylariomycetidae</taxon>
        <taxon>Xylariales</taxon>
        <taxon>Diatrypaceae</taxon>
        <taxon>Diatrype</taxon>
    </lineage>
</organism>
<sequence length="290" mass="31040">MESSRGGNSLSATKRASVPSVDPTLHLPRILCLHGGGTNARIFQTQCRAVSRALAPHFRLAYAEAPFPSSAGPDVASVYADCGPFKRWGRWLPEHDQPSEDGEAIRAIDASLAAAIAADDALGADGPWVALLGFSQGAKVAASLLFRQQVLADLGKESGDSRRSDRDIRWRFAVVLAGRSPLVSLFADPATFASPLLDGASATGAAWRSPPDLMEVARGRHVLRLPTIHVHGLLDPGLELHRDLLDSYCDPDAARLIEWDGNHRVPLKTTDVAPVVDQILDVARKTGALE</sequence>
<evidence type="ECO:0000313" key="5">
    <source>
        <dbReference type="Proteomes" id="UP001320420"/>
    </source>
</evidence>
<evidence type="ECO:0000256" key="1">
    <source>
        <dbReference type="ARBA" id="ARBA00005863"/>
    </source>
</evidence>
<dbReference type="InterPro" id="IPR029058">
    <property type="entry name" value="AB_hydrolase_fold"/>
</dbReference>
<dbReference type="InterPro" id="IPR050593">
    <property type="entry name" value="LovG"/>
</dbReference>
<accession>A0AAN9YU37</accession>